<dbReference type="PROSITE" id="PS51352">
    <property type="entry name" value="THIOREDOXIN_2"/>
    <property type="match status" value="1"/>
</dbReference>
<keyword evidence="2" id="KW-1133">Transmembrane helix</keyword>
<organism evidence="4 5">
    <name type="scientific">Pseudoalteromonas prydzensis</name>
    <dbReference type="NCBI Taxonomy" id="182141"/>
    <lineage>
        <taxon>Bacteria</taxon>
        <taxon>Pseudomonadati</taxon>
        <taxon>Pseudomonadota</taxon>
        <taxon>Gammaproteobacteria</taxon>
        <taxon>Alteromonadales</taxon>
        <taxon>Pseudoalteromonadaceae</taxon>
        <taxon>Pseudoalteromonas</taxon>
    </lineage>
</organism>
<evidence type="ECO:0000313" key="4">
    <source>
        <dbReference type="EMBL" id="MBE0457387.1"/>
    </source>
</evidence>
<feature type="transmembrane region" description="Helical" evidence="2">
    <location>
        <begin position="83"/>
        <end position="101"/>
    </location>
</feature>
<dbReference type="InterPro" id="IPR013766">
    <property type="entry name" value="Thioredoxin_domain"/>
</dbReference>
<dbReference type="CDD" id="cd02966">
    <property type="entry name" value="TlpA_like_family"/>
    <property type="match status" value="1"/>
</dbReference>
<sequence length="269" mass="29985">MLSISLGPLVIPLSLLIIFVGLFAFWSFTYLQTRKNPQQKAILDAVSRAIIVGFFAARVAFVITMWQSYKANLWQIINISDGGFVAFYGWLSGGVVLLFYARKNKQLIKVYFISAMLAALGMAIPTFSLAIYQTGIELPSAKVHNMQGQEIDLTDYKGQPVVINFWASWCPPCRREMPVLASAQQKYADDVVFIFLNQGESKATVRQFINSEQLALQNMFLDPASRVSRESGSAGLPTTLFYDAQGGLVESHMGELSQASLNYNIQKIR</sequence>
<dbReference type="Gene3D" id="3.40.30.10">
    <property type="entry name" value="Glutaredoxin"/>
    <property type="match status" value="1"/>
</dbReference>
<dbReference type="InterPro" id="IPR017937">
    <property type="entry name" value="Thioredoxin_CS"/>
</dbReference>
<dbReference type="RefSeq" id="WP_192541341.1">
    <property type="nucleotide sequence ID" value="NZ_CAXYBX010000002.1"/>
</dbReference>
<dbReference type="Pfam" id="PF01790">
    <property type="entry name" value="LGT"/>
    <property type="match status" value="1"/>
</dbReference>
<feature type="domain" description="Thioredoxin" evidence="3">
    <location>
        <begin position="132"/>
        <end position="269"/>
    </location>
</feature>
<dbReference type="SUPFAM" id="SSF52833">
    <property type="entry name" value="Thioredoxin-like"/>
    <property type="match status" value="1"/>
</dbReference>
<dbReference type="InterPro" id="IPR050553">
    <property type="entry name" value="Thioredoxin_ResA/DsbE_sf"/>
</dbReference>
<comment type="caution">
    <text evidence="4">The sequence shown here is derived from an EMBL/GenBank/DDBJ whole genome shotgun (WGS) entry which is preliminary data.</text>
</comment>
<dbReference type="PANTHER" id="PTHR42852">
    <property type="entry name" value="THIOL:DISULFIDE INTERCHANGE PROTEIN DSBE"/>
    <property type="match status" value="1"/>
</dbReference>
<dbReference type="InterPro" id="IPR001640">
    <property type="entry name" value="Lgt"/>
</dbReference>
<accession>A0ABR9FKR8</accession>
<dbReference type="PROSITE" id="PS00194">
    <property type="entry name" value="THIOREDOXIN_1"/>
    <property type="match status" value="1"/>
</dbReference>
<name>A0ABR9FKR8_9GAMM</name>
<gene>
    <name evidence="4" type="ORF">EI167_07955</name>
</gene>
<evidence type="ECO:0000259" key="3">
    <source>
        <dbReference type="PROSITE" id="PS51352"/>
    </source>
</evidence>
<evidence type="ECO:0000256" key="2">
    <source>
        <dbReference type="SAM" id="Phobius"/>
    </source>
</evidence>
<evidence type="ECO:0000256" key="1">
    <source>
        <dbReference type="ARBA" id="ARBA00023284"/>
    </source>
</evidence>
<protein>
    <submittedName>
        <fullName evidence="4">TlpA family protein disulfide reductase</fullName>
    </submittedName>
</protein>
<dbReference type="EMBL" id="RRZA01000019">
    <property type="protein sequence ID" value="MBE0457387.1"/>
    <property type="molecule type" value="Genomic_DNA"/>
</dbReference>
<keyword evidence="5" id="KW-1185">Reference proteome</keyword>
<keyword evidence="2" id="KW-0472">Membrane</keyword>
<feature type="transmembrane region" description="Helical" evidence="2">
    <location>
        <begin position="41"/>
        <end position="63"/>
    </location>
</feature>
<dbReference type="Pfam" id="PF00578">
    <property type="entry name" value="AhpC-TSA"/>
    <property type="match status" value="1"/>
</dbReference>
<feature type="transmembrane region" description="Helical" evidence="2">
    <location>
        <begin position="110"/>
        <end position="132"/>
    </location>
</feature>
<dbReference type="InterPro" id="IPR000866">
    <property type="entry name" value="AhpC/TSA"/>
</dbReference>
<evidence type="ECO:0000313" key="5">
    <source>
        <dbReference type="Proteomes" id="UP000707245"/>
    </source>
</evidence>
<dbReference type="InterPro" id="IPR036249">
    <property type="entry name" value="Thioredoxin-like_sf"/>
</dbReference>
<dbReference type="Proteomes" id="UP000707245">
    <property type="component" value="Unassembled WGS sequence"/>
</dbReference>
<feature type="transmembrane region" description="Helical" evidence="2">
    <location>
        <begin position="6"/>
        <end position="29"/>
    </location>
</feature>
<dbReference type="PANTHER" id="PTHR42852:SF13">
    <property type="entry name" value="PROTEIN DIPZ"/>
    <property type="match status" value="1"/>
</dbReference>
<reference evidence="4 5" key="1">
    <citation type="submission" date="2020-07" db="EMBL/GenBank/DDBJ databases">
        <title>Halophilic bacteria isolated from french cheeses.</title>
        <authorList>
            <person name="Kothe C.I."/>
            <person name="Farah-Kraiem B."/>
            <person name="Renault P."/>
            <person name="Dridi B."/>
        </authorList>
    </citation>
    <scope>NUCLEOTIDE SEQUENCE [LARGE SCALE GENOMIC DNA]</scope>
    <source>
        <strain evidence="4 5">FME14</strain>
    </source>
</reference>
<proteinExistence type="predicted"/>
<keyword evidence="2" id="KW-0812">Transmembrane</keyword>
<keyword evidence="1" id="KW-0676">Redox-active center</keyword>